<evidence type="ECO:0000313" key="2">
    <source>
        <dbReference type="EMBL" id="RHF00349.1"/>
    </source>
</evidence>
<dbReference type="RefSeq" id="WP_055302196.1">
    <property type="nucleotide sequence ID" value="NZ_QRVS01000021.1"/>
</dbReference>
<dbReference type="AlphaFoldDB" id="A0A412KEF1"/>
<dbReference type="EMBL" id="QSKW01000001">
    <property type="protein sequence ID" value="RHF00349.1"/>
    <property type="molecule type" value="Genomic_DNA"/>
</dbReference>
<protein>
    <submittedName>
        <fullName evidence="2">Uncharacterized protein</fullName>
    </submittedName>
</protein>
<evidence type="ECO:0000313" key="3">
    <source>
        <dbReference type="Proteomes" id="UP000286271"/>
    </source>
</evidence>
<comment type="caution">
    <text evidence="2">The sequence shown here is derived from an EMBL/GenBank/DDBJ whole genome shotgun (WGS) entry which is preliminary data.</text>
</comment>
<organism evidence="2 3">
    <name type="scientific">Roseburia inulinivorans</name>
    <dbReference type="NCBI Taxonomy" id="360807"/>
    <lineage>
        <taxon>Bacteria</taxon>
        <taxon>Bacillati</taxon>
        <taxon>Bacillota</taxon>
        <taxon>Clostridia</taxon>
        <taxon>Lachnospirales</taxon>
        <taxon>Lachnospiraceae</taxon>
        <taxon>Roseburia</taxon>
    </lineage>
</organism>
<accession>A0A412KEF1</accession>
<feature type="region of interest" description="Disordered" evidence="1">
    <location>
        <begin position="1"/>
        <end position="27"/>
    </location>
</feature>
<gene>
    <name evidence="2" type="ORF">DW707_00235</name>
</gene>
<name>A0A412KEF1_9FIRM</name>
<evidence type="ECO:0000256" key="1">
    <source>
        <dbReference type="SAM" id="MobiDB-lite"/>
    </source>
</evidence>
<sequence>MADASFDEKIVPSDCKNNGLGRDKSQGYSEGGVFLSFIYYEKNKIFNRYMKNTNLGCENCKNQQKFYKKERKEKC</sequence>
<reference evidence="2 3" key="1">
    <citation type="submission" date="2018-08" db="EMBL/GenBank/DDBJ databases">
        <title>A genome reference for cultivated species of the human gut microbiota.</title>
        <authorList>
            <person name="Zou Y."/>
            <person name="Xue W."/>
            <person name="Luo G."/>
        </authorList>
    </citation>
    <scope>NUCLEOTIDE SEQUENCE [LARGE SCALE GENOMIC DNA]</scope>
    <source>
        <strain evidence="2 3">AM27-11</strain>
    </source>
</reference>
<feature type="compositionally biased region" description="Basic and acidic residues" evidence="1">
    <location>
        <begin position="1"/>
        <end position="11"/>
    </location>
</feature>
<dbReference type="Proteomes" id="UP000286271">
    <property type="component" value="Unassembled WGS sequence"/>
</dbReference>
<proteinExistence type="predicted"/>